<dbReference type="GeneID" id="6086428"/>
<dbReference type="KEGG" id="lbc:LACBIDRAFT_335835"/>
<evidence type="ECO:0000256" key="1">
    <source>
        <dbReference type="SAM" id="MobiDB-lite"/>
    </source>
</evidence>
<proteinExistence type="predicted"/>
<feature type="region of interest" description="Disordered" evidence="1">
    <location>
        <begin position="1"/>
        <end position="59"/>
    </location>
</feature>
<protein>
    <submittedName>
        <fullName evidence="2">Predicted protein</fullName>
    </submittedName>
</protein>
<keyword evidence="3" id="KW-1185">Reference proteome</keyword>
<dbReference type="HOGENOM" id="CLU_1525422_0_0_1"/>
<gene>
    <name evidence="2" type="ORF">LACBIDRAFT_335835</name>
</gene>
<evidence type="ECO:0000313" key="2">
    <source>
        <dbReference type="EMBL" id="EDQ98577.1"/>
    </source>
</evidence>
<sequence length="176" mass="18694">MPGSKKAALRVRGTEDRNAQIADGGEPAPPTDHGGAGEDVALQETPTALPQPHKKPPKPVLEWRQLGLQQDFKSASQVGQTLIEQSLLESSAVLAPTVTAPIAMRKTAPTAQTTVTTAPGALDPVVTMIPEPASATKDDPPPWVTLLSLADFDNDEIEAMNQERQVVTDFSVILVF</sequence>
<name>B0E3K4_LACBS</name>
<dbReference type="Proteomes" id="UP000001194">
    <property type="component" value="Unassembled WGS sequence"/>
</dbReference>
<dbReference type="AlphaFoldDB" id="B0E3K4"/>
<accession>B0E3K4</accession>
<dbReference type="InParanoid" id="B0E3K4"/>
<dbReference type="RefSeq" id="XP_001890773.1">
    <property type="nucleotide sequence ID" value="XM_001890738.1"/>
</dbReference>
<dbReference type="EMBL" id="DS547238">
    <property type="protein sequence ID" value="EDQ98577.1"/>
    <property type="molecule type" value="Genomic_DNA"/>
</dbReference>
<reference evidence="2 3" key="1">
    <citation type="journal article" date="2008" name="Nature">
        <title>The genome of Laccaria bicolor provides insights into mycorrhizal symbiosis.</title>
        <authorList>
            <person name="Martin F."/>
            <person name="Aerts A."/>
            <person name="Ahren D."/>
            <person name="Brun A."/>
            <person name="Danchin E.G.J."/>
            <person name="Duchaussoy F."/>
            <person name="Gibon J."/>
            <person name="Kohler A."/>
            <person name="Lindquist E."/>
            <person name="Pereda V."/>
            <person name="Salamov A."/>
            <person name="Shapiro H.J."/>
            <person name="Wuyts J."/>
            <person name="Blaudez D."/>
            <person name="Buee M."/>
            <person name="Brokstein P."/>
            <person name="Canbaeck B."/>
            <person name="Cohen D."/>
            <person name="Courty P.E."/>
            <person name="Coutinho P.M."/>
            <person name="Delaruelle C."/>
            <person name="Detter J.C."/>
            <person name="Deveau A."/>
            <person name="DiFazio S."/>
            <person name="Duplessis S."/>
            <person name="Fraissinet-Tachet L."/>
            <person name="Lucic E."/>
            <person name="Frey-Klett P."/>
            <person name="Fourrey C."/>
            <person name="Feussner I."/>
            <person name="Gay G."/>
            <person name="Grimwood J."/>
            <person name="Hoegger P.J."/>
            <person name="Jain P."/>
            <person name="Kilaru S."/>
            <person name="Labbe J."/>
            <person name="Lin Y.C."/>
            <person name="Legue V."/>
            <person name="Le Tacon F."/>
            <person name="Marmeisse R."/>
            <person name="Melayah D."/>
            <person name="Montanini B."/>
            <person name="Muratet M."/>
            <person name="Nehls U."/>
            <person name="Niculita-Hirzel H."/>
            <person name="Oudot-Le Secq M.P."/>
            <person name="Peter M."/>
            <person name="Quesneville H."/>
            <person name="Rajashekar B."/>
            <person name="Reich M."/>
            <person name="Rouhier N."/>
            <person name="Schmutz J."/>
            <person name="Yin T."/>
            <person name="Chalot M."/>
            <person name="Henrissat B."/>
            <person name="Kuees U."/>
            <person name="Lucas S."/>
            <person name="Van de Peer Y."/>
            <person name="Podila G.K."/>
            <person name="Polle A."/>
            <person name="Pukkila P.J."/>
            <person name="Richardson P.M."/>
            <person name="Rouze P."/>
            <person name="Sanders I.R."/>
            <person name="Stajich J.E."/>
            <person name="Tunlid A."/>
            <person name="Tuskan G."/>
            <person name="Grigoriev I.V."/>
        </authorList>
    </citation>
    <scope>NUCLEOTIDE SEQUENCE [LARGE SCALE GENOMIC DNA]</scope>
    <source>
        <strain evidence="3">S238N-H82 / ATCC MYA-4686</strain>
    </source>
</reference>
<organism evidence="3">
    <name type="scientific">Laccaria bicolor (strain S238N-H82 / ATCC MYA-4686)</name>
    <name type="common">Bicoloured deceiver</name>
    <name type="synonym">Laccaria laccata var. bicolor</name>
    <dbReference type="NCBI Taxonomy" id="486041"/>
    <lineage>
        <taxon>Eukaryota</taxon>
        <taxon>Fungi</taxon>
        <taxon>Dikarya</taxon>
        <taxon>Basidiomycota</taxon>
        <taxon>Agaricomycotina</taxon>
        <taxon>Agaricomycetes</taxon>
        <taxon>Agaricomycetidae</taxon>
        <taxon>Agaricales</taxon>
        <taxon>Agaricineae</taxon>
        <taxon>Hydnangiaceae</taxon>
        <taxon>Laccaria</taxon>
    </lineage>
</organism>
<evidence type="ECO:0000313" key="3">
    <source>
        <dbReference type="Proteomes" id="UP000001194"/>
    </source>
</evidence>